<gene>
    <name evidence="1" type="ORF">S01H4_39490</name>
</gene>
<dbReference type="AlphaFoldDB" id="X1CUH9"/>
<comment type="caution">
    <text evidence="1">The sequence shown here is derived from an EMBL/GenBank/DDBJ whole genome shotgun (WGS) entry which is preliminary data.</text>
</comment>
<proteinExistence type="predicted"/>
<sequence length="71" mass="8574">MKTIFRESTEKNNGFSIKDILKPMEENELHSIVLSDEELEKKEEEAIKNQIKRFKERQEEKIKIEQLKEPK</sequence>
<accession>X1CUH9</accession>
<protein>
    <submittedName>
        <fullName evidence="1">Uncharacterized protein</fullName>
    </submittedName>
</protein>
<dbReference type="EMBL" id="BART01021393">
    <property type="protein sequence ID" value="GAG99748.1"/>
    <property type="molecule type" value="Genomic_DNA"/>
</dbReference>
<evidence type="ECO:0000313" key="1">
    <source>
        <dbReference type="EMBL" id="GAG99748.1"/>
    </source>
</evidence>
<organism evidence="1">
    <name type="scientific">marine sediment metagenome</name>
    <dbReference type="NCBI Taxonomy" id="412755"/>
    <lineage>
        <taxon>unclassified sequences</taxon>
        <taxon>metagenomes</taxon>
        <taxon>ecological metagenomes</taxon>
    </lineage>
</organism>
<reference evidence="1" key="1">
    <citation type="journal article" date="2014" name="Front. Microbiol.">
        <title>High frequency of phylogenetically diverse reductive dehalogenase-homologous genes in deep subseafloor sedimentary metagenomes.</title>
        <authorList>
            <person name="Kawai M."/>
            <person name="Futagami T."/>
            <person name="Toyoda A."/>
            <person name="Takaki Y."/>
            <person name="Nishi S."/>
            <person name="Hori S."/>
            <person name="Arai W."/>
            <person name="Tsubouchi T."/>
            <person name="Morono Y."/>
            <person name="Uchiyama I."/>
            <person name="Ito T."/>
            <person name="Fujiyama A."/>
            <person name="Inagaki F."/>
            <person name="Takami H."/>
        </authorList>
    </citation>
    <scope>NUCLEOTIDE SEQUENCE</scope>
    <source>
        <strain evidence="1">Expedition CK06-06</strain>
    </source>
</reference>
<name>X1CUH9_9ZZZZ</name>